<keyword evidence="6" id="KW-1185">Reference proteome</keyword>
<accession>A0A4Y7JAT0</accession>
<dbReference type="SUPFAM" id="SSF54928">
    <property type="entry name" value="RNA-binding domain, RBD"/>
    <property type="match status" value="2"/>
</dbReference>
<feature type="region of interest" description="Disordered" evidence="3">
    <location>
        <begin position="27"/>
        <end position="218"/>
    </location>
</feature>
<feature type="domain" description="RRM" evidence="4">
    <location>
        <begin position="338"/>
        <end position="414"/>
    </location>
</feature>
<dbReference type="InterPro" id="IPR000504">
    <property type="entry name" value="RRM_dom"/>
</dbReference>
<dbReference type="PANTHER" id="PTHR23236">
    <property type="entry name" value="EUKARYOTIC TRANSLATION INITIATION FACTOR 4B/4H"/>
    <property type="match status" value="1"/>
</dbReference>
<dbReference type="EMBL" id="CM010718">
    <property type="protein sequence ID" value="RZC57917.1"/>
    <property type="molecule type" value="Genomic_DNA"/>
</dbReference>
<proteinExistence type="predicted"/>
<dbReference type="Gene3D" id="3.30.70.330">
    <property type="match status" value="2"/>
</dbReference>
<dbReference type="GO" id="GO:0003723">
    <property type="term" value="F:RNA binding"/>
    <property type="evidence" value="ECO:0007669"/>
    <property type="project" value="UniProtKB-UniRule"/>
</dbReference>
<evidence type="ECO:0000256" key="3">
    <source>
        <dbReference type="SAM" id="MobiDB-lite"/>
    </source>
</evidence>
<dbReference type="InterPro" id="IPR035979">
    <property type="entry name" value="RBD_domain_sf"/>
</dbReference>
<feature type="region of interest" description="Disordered" evidence="3">
    <location>
        <begin position="301"/>
        <end position="337"/>
    </location>
</feature>
<keyword evidence="1 2" id="KW-0694">RNA-binding</keyword>
<reference evidence="5 6" key="1">
    <citation type="journal article" date="2018" name="Science">
        <title>The opium poppy genome and morphinan production.</title>
        <authorList>
            <person name="Guo L."/>
            <person name="Winzer T."/>
            <person name="Yang X."/>
            <person name="Li Y."/>
            <person name="Ning Z."/>
            <person name="He Z."/>
            <person name="Teodor R."/>
            <person name="Lu Y."/>
            <person name="Bowser T.A."/>
            <person name="Graham I.A."/>
            <person name="Ye K."/>
        </authorList>
    </citation>
    <scope>NUCLEOTIDE SEQUENCE [LARGE SCALE GENOMIC DNA]</scope>
    <source>
        <strain evidence="6">cv. HN1</strain>
        <tissue evidence="5">Leaves</tissue>
    </source>
</reference>
<dbReference type="PROSITE" id="PS50102">
    <property type="entry name" value="RRM"/>
    <property type="match status" value="2"/>
</dbReference>
<evidence type="ECO:0000256" key="1">
    <source>
        <dbReference type="ARBA" id="ARBA00022884"/>
    </source>
</evidence>
<dbReference type="PANTHER" id="PTHR23236:SF11">
    <property type="entry name" value="EUKARYOTIC TRANSLATION INITIATION FACTOR 4H"/>
    <property type="match status" value="1"/>
</dbReference>
<dbReference type="OMA" id="ANFTHKN"/>
<dbReference type="STRING" id="3469.A0A4Y7JAT0"/>
<feature type="compositionally biased region" description="Basic residues" evidence="3">
    <location>
        <begin position="429"/>
        <end position="439"/>
    </location>
</feature>
<sequence>MGKRVATVGLIQEESSPVKKYATFDFTVEKKEDEITTSEDFSSDEEELKEQPEIVSKSVSVGATDRSSDSSDSDSEEEELKEPEVVSKNISVGATDRSSGSSDSDSEEEEKEMKVVITTKLPETASINGSGDVLEKELGSSESSGSEHSCSDENNEIVDLKKDQGDDISDERDEEEQQRKKLKVTVDNDEEMVDAQLPKTNSNAAIESKAPETPTTTQILKTGSKELFVGNLSFSLEQEDLEEFFKDAGQIVNVQFATHGDGRFKGHAIVEFATEESVQKALERNGQNLMGKLVKLSLPGKTGGAGSSWKSDVDAESPKTNSKPKTPTSPQNQNTGSKKLFVGNLSFSLEQKDLKEFFKDAGEIVKVDFATLKDGRSKGHAIVTFAAEEAVQKALAKNGQHLMGRPVHIGGHRSPSTPQIGHARGGRSGSRRSVGRRRS</sequence>
<dbReference type="AlphaFoldDB" id="A0A4Y7JAT0"/>
<gene>
    <name evidence="5" type="ORF">C5167_005222</name>
</gene>
<dbReference type="InterPro" id="IPR012677">
    <property type="entry name" value="Nucleotide-bd_a/b_plait_sf"/>
</dbReference>
<dbReference type="OrthoDB" id="439808at2759"/>
<feature type="region of interest" description="Disordered" evidence="3">
    <location>
        <begin position="405"/>
        <end position="439"/>
    </location>
</feature>
<dbReference type="Proteomes" id="UP000316621">
    <property type="component" value="Chromosome 4"/>
</dbReference>
<feature type="compositionally biased region" description="Acidic residues" evidence="3">
    <location>
        <begin position="166"/>
        <end position="176"/>
    </location>
</feature>
<evidence type="ECO:0000313" key="6">
    <source>
        <dbReference type="Proteomes" id="UP000316621"/>
    </source>
</evidence>
<dbReference type="GO" id="GO:0005730">
    <property type="term" value="C:nucleolus"/>
    <property type="evidence" value="ECO:0007669"/>
    <property type="project" value="TreeGrafter"/>
</dbReference>
<organism evidence="5 6">
    <name type="scientific">Papaver somniferum</name>
    <name type="common">Opium poppy</name>
    <dbReference type="NCBI Taxonomy" id="3469"/>
    <lineage>
        <taxon>Eukaryota</taxon>
        <taxon>Viridiplantae</taxon>
        <taxon>Streptophyta</taxon>
        <taxon>Embryophyta</taxon>
        <taxon>Tracheophyta</taxon>
        <taxon>Spermatophyta</taxon>
        <taxon>Magnoliopsida</taxon>
        <taxon>Ranunculales</taxon>
        <taxon>Papaveraceae</taxon>
        <taxon>Papaveroideae</taxon>
        <taxon>Papaver</taxon>
    </lineage>
</organism>
<feature type="compositionally biased region" description="Acidic residues" evidence="3">
    <location>
        <begin position="71"/>
        <end position="81"/>
    </location>
</feature>
<protein>
    <recommendedName>
        <fullName evidence="4">RRM domain-containing protein</fullName>
    </recommendedName>
</protein>
<evidence type="ECO:0000313" key="5">
    <source>
        <dbReference type="EMBL" id="RZC57917.1"/>
    </source>
</evidence>
<evidence type="ECO:0000256" key="2">
    <source>
        <dbReference type="PROSITE-ProRule" id="PRU00176"/>
    </source>
</evidence>
<feature type="domain" description="RRM" evidence="4">
    <location>
        <begin position="225"/>
        <end position="301"/>
    </location>
</feature>
<feature type="compositionally biased region" description="Polar residues" evidence="3">
    <location>
        <begin position="318"/>
        <end position="337"/>
    </location>
</feature>
<dbReference type="Pfam" id="PF00076">
    <property type="entry name" value="RRM_1"/>
    <property type="match status" value="2"/>
</dbReference>
<dbReference type="Gramene" id="RZC57917">
    <property type="protein sequence ID" value="RZC57917"/>
    <property type="gene ID" value="C5167_005222"/>
</dbReference>
<dbReference type="SMART" id="SM00360">
    <property type="entry name" value="RRM"/>
    <property type="match status" value="2"/>
</dbReference>
<evidence type="ECO:0000259" key="4">
    <source>
        <dbReference type="PROSITE" id="PS50102"/>
    </source>
</evidence>
<name>A0A4Y7JAT0_PAPSO</name>
<feature type="compositionally biased region" description="Acidic residues" evidence="3">
    <location>
        <begin position="35"/>
        <end position="48"/>
    </location>
</feature>